<dbReference type="InterPro" id="IPR004089">
    <property type="entry name" value="MCPsignal_dom"/>
</dbReference>
<keyword evidence="3 5" id="KW-0807">Transducer</keyword>
<evidence type="ECO:0000256" key="5">
    <source>
        <dbReference type="PROSITE-ProRule" id="PRU00284"/>
    </source>
</evidence>
<dbReference type="InterPro" id="IPR009050">
    <property type="entry name" value="Globin-like_sf"/>
</dbReference>
<dbReference type="PRINTS" id="PR00260">
    <property type="entry name" value="CHEMTRNSDUCR"/>
</dbReference>
<dbReference type="InterPro" id="IPR004090">
    <property type="entry name" value="Chemotax_Me-accpt_rcpt"/>
</dbReference>
<evidence type="ECO:0000256" key="4">
    <source>
        <dbReference type="ARBA" id="ARBA00029447"/>
    </source>
</evidence>
<evidence type="ECO:0000313" key="8">
    <source>
        <dbReference type="EMBL" id="CUA96285.1"/>
    </source>
</evidence>
<evidence type="ECO:0000256" key="2">
    <source>
        <dbReference type="ARBA" id="ARBA00022519"/>
    </source>
</evidence>
<name>A0A0K6HZI1_9HYPH</name>
<evidence type="ECO:0000313" key="9">
    <source>
        <dbReference type="Proteomes" id="UP000183900"/>
    </source>
</evidence>
<dbReference type="SUPFAM" id="SSF58104">
    <property type="entry name" value="Methyl-accepting chemotaxis protein (MCP) signaling domain"/>
    <property type="match status" value="1"/>
</dbReference>
<dbReference type="PROSITE" id="PS50111">
    <property type="entry name" value="CHEMOTAXIS_TRANSDUC_2"/>
    <property type="match status" value="1"/>
</dbReference>
<evidence type="ECO:0000256" key="1">
    <source>
        <dbReference type="ARBA" id="ARBA00004429"/>
    </source>
</evidence>
<dbReference type="GO" id="GO:0006935">
    <property type="term" value="P:chemotaxis"/>
    <property type="evidence" value="ECO:0007669"/>
    <property type="project" value="InterPro"/>
</dbReference>
<dbReference type="GO" id="GO:0007165">
    <property type="term" value="P:signal transduction"/>
    <property type="evidence" value="ECO:0007669"/>
    <property type="project" value="UniProtKB-KW"/>
</dbReference>
<dbReference type="GO" id="GO:0004888">
    <property type="term" value="F:transmembrane signaling receptor activity"/>
    <property type="evidence" value="ECO:0007669"/>
    <property type="project" value="InterPro"/>
</dbReference>
<dbReference type="Pfam" id="PF11563">
    <property type="entry name" value="Protoglobin"/>
    <property type="match status" value="1"/>
</dbReference>
<dbReference type="CDD" id="cd01068">
    <property type="entry name" value="globin_sensor"/>
    <property type="match status" value="1"/>
</dbReference>
<gene>
    <name evidence="8" type="ORF">Ga0061067_105100</name>
</gene>
<proteinExistence type="inferred from homology"/>
<comment type="subcellular location">
    <subcellularLocation>
        <location evidence="1">Cell inner membrane</location>
        <topology evidence="1">Multi-pass membrane protein</topology>
    </subcellularLocation>
</comment>
<dbReference type="InterPro" id="IPR039379">
    <property type="entry name" value="Protoglobin_sensor_dom"/>
</dbReference>
<feature type="domain" description="Methyl-accepting transducer" evidence="6">
    <location>
        <begin position="189"/>
        <end position="411"/>
    </location>
</feature>
<dbReference type="RefSeq" id="WP_072242580.1">
    <property type="nucleotide sequence ID" value="NZ_CYHE01000005.1"/>
</dbReference>
<sequence>MLYSDEEMRGRLSFARIDAETKSTLTKLWPFVQKALPAVLDGFYSHLKSQPKMAALVGNREDMLKKAQGGHWAKLFSGRFDKDYFESIDRIGRAHVRIGLEPKWYIAGYQYILNELVNIVLKKHRFSQHRALTAVQALNKAVLFDLDLAISTYQDVLMELQQEQERQINHAIDTFKVKVDATMTEVSNSAEKMTRQAMSLSDMSVSANAEASEAARSSVQTTNNIQTIAAATEELSSSIAEISRQVTGASDVARRANGETNRTSAEVGRLSDSAQKIGDVISLIQAIAEQTNLLALNATIEAARAGEAGRGFAVVAAEVKELANQTSKATEEISSQISAIQLATQNAVKSINAISETVREVDNMTATIAAAVEQQGAATREISSNIQSAASGSQSLAGNVDRVAGAIAQTGTAAADFQVAADGLKSCSAQLGDDVRHFFENLQKIAAAASKAA</sequence>
<accession>A0A0K6HZI1</accession>
<dbReference type="GO" id="GO:0019825">
    <property type="term" value="F:oxygen binding"/>
    <property type="evidence" value="ECO:0007669"/>
    <property type="project" value="InterPro"/>
</dbReference>
<dbReference type="PROSITE" id="PS50192">
    <property type="entry name" value="T_SNARE"/>
    <property type="match status" value="1"/>
</dbReference>
<dbReference type="InterPro" id="IPR044398">
    <property type="entry name" value="Globin-sensor_dom"/>
</dbReference>
<comment type="similarity">
    <text evidence="4">Belongs to the methyl-accepting chemotaxis (MCP) protein family.</text>
</comment>
<dbReference type="Gene3D" id="1.10.287.950">
    <property type="entry name" value="Methyl-accepting chemotaxis protein"/>
    <property type="match status" value="1"/>
</dbReference>
<dbReference type="AlphaFoldDB" id="A0A0K6HZI1"/>
<keyword evidence="9" id="KW-1185">Reference proteome</keyword>
<keyword evidence="2" id="KW-0997">Cell inner membrane</keyword>
<feature type="domain" description="T-SNARE coiled-coil homology" evidence="7">
    <location>
        <begin position="341"/>
        <end position="403"/>
    </location>
</feature>
<dbReference type="SUPFAM" id="SSF46458">
    <property type="entry name" value="Globin-like"/>
    <property type="match status" value="1"/>
</dbReference>
<dbReference type="SMART" id="SM00283">
    <property type="entry name" value="MA"/>
    <property type="match status" value="1"/>
</dbReference>
<organism evidence="8 9">
    <name type="scientific">Pannonibacter indicus</name>
    <dbReference type="NCBI Taxonomy" id="466044"/>
    <lineage>
        <taxon>Bacteria</taxon>
        <taxon>Pseudomonadati</taxon>
        <taxon>Pseudomonadota</taxon>
        <taxon>Alphaproteobacteria</taxon>
        <taxon>Hyphomicrobiales</taxon>
        <taxon>Stappiaceae</taxon>
        <taxon>Pannonibacter</taxon>
    </lineage>
</organism>
<protein>
    <submittedName>
        <fullName evidence="8">Methyl-accepting chemotaxis protein</fullName>
    </submittedName>
</protein>
<reference evidence="9" key="1">
    <citation type="submission" date="2015-08" db="EMBL/GenBank/DDBJ databases">
        <authorList>
            <person name="Varghese N."/>
        </authorList>
    </citation>
    <scope>NUCLEOTIDE SEQUENCE [LARGE SCALE GENOMIC DNA]</scope>
    <source>
        <strain evidence="9">DSM 23407</strain>
    </source>
</reference>
<dbReference type="GO" id="GO:0005886">
    <property type="term" value="C:plasma membrane"/>
    <property type="evidence" value="ECO:0007669"/>
    <property type="project" value="UniProtKB-SubCell"/>
</dbReference>
<dbReference type="Gene3D" id="1.10.490.10">
    <property type="entry name" value="Globins"/>
    <property type="match status" value="1"/>
</dbReference>
<dbReference type="InterPro" id="IPR000727">
    <property type="entry name" value="T_SNARE_dom"/>
</dbReference>
<dbReference type="Pfam" id="PF00015">
    <property type="entry name" value="MCPsignal"/>
    <property type="match status" value="1"/>
</dbReference>
<keyword evidence="2" id="KW-1003">Cell membrane</keyword>
<evidence type="ECO:0000256" key="3">
    <source>
        <dbReference type="ARBA" id="ARBA00023224"/>
    </source>
</evidence>
<evidence type="ECO:0000259" key="7">
    <source>
        <dbReference type="PROSITE" id="PS50192"/>
    </source>
</evidence>
<dbReference type="PANTHER" id="PTHR32089:SF112">
    <property type="entry name" value="LYSOZYME-LIKE PROTEIN-RELATED"/>
    <property type="match status" value="1"/>
</dbReference>
<dbReference type="GO" id="GO:0020037">
    <property type="term" value="F:heme binding"/>
    <property type="evidence" value="ECO:0007669"/>
    <property type="project" value="InterPro"/>
</dbReference>
<keyword evidence="2" id="KW-0472">Membrane</keyword>
<evidence type="ECO:0000259" key="6">
    <source>
        <dbReference type="PROSITE" id="PS50111"/>
    </source>
</evidence>
<dbReference type="Proteomes" id="UP000183900">
    <property type="component" value="Unassembled WGS sequence"/>
</dbReference>
<dbReference type="InterPro" id="IPR012292">
    <property type="entry name" value="Globin/Proto"/>
</dbReference>
<dbReference type="EMBL" id="CYHE01000005">
    <property type="protein sequence ID" value="CUA96285.1"/>
    <property type="molecule type" value="Genomic_DNA"/>
</dbReference>
<dbReference type="PANTHER" id="PTHR32089">
    <property type="entry name" value="METHYL-ACCEPTING CHEMOTAXIS PROTEIN MCPB"/>
    <property type="match status" value="1"/>
</dbReference>